<dbReference type="RefSeq" id="WP_353422850.1">
    <property type="nucleotide sequence ID" value="NZ_CP117826.1"/>
</dbReference>
<name>A0AAU8A5J8_9FIRM</name>
<sequence length="57" mass="6721">MKKYLCRNFIVIVFQNGKVAFQPNSFNCSVADSVTEAKKEIDLFWKIYHACFNEKKK</sequence>
<reference evidence="1" key="1">
    <citation type="submission" date="2023-02" db="EMBL/GenBank/DDBJ databases">
        <title>Gut commensal Christensenella minuta modulates host metabolism via a new class of secondary bile acids.</title>
        <authorList>
            <person name="Liu C."/>
        </authorList>
    </citation>
    <scope>NUCLEOTIDE SEQUENCE</scope>
    <source>
        <strain evidence="1">CA70</strain>
    </source>
</reference>
<dbReference type="AlphaFoldDB" id="A0AAU8A5J8"/>
<accession>A0AAU8A5J8</accession>
<gene>
    <name evidence="1" type="ORF">PUP29_07225</name>
</gene>
<proteinExistence type="predicted"/>
<dbReference type="EMBL" id="CP117826">
    <property type="protein sequence ID" value="XCC61326.1"/>
    <property type="molecule type" value="Genomic_DNA"/>
</dbReference>
<organism evidence="1">
    <name type="scientific">Christensenella massiliensis</name>
    <dbReference type="NCBI Taxonomy" id="1805714"/>
    <lineage>
        <taxon>Bacteria</taxon>
        <taxon>Bacillati</taxon>
        <taxon>Bacillota</taxon>
        <taxon>Clostridia</taxon>
        <taxon>Christensenellales</taxon>
        <taxon>Christensenellaceae</taxon>
        <taxon>Christensenella</taxon>
    </lineage>
</organism>
<evidence type="ECO:0000313" key="1">
    <source>
        <dbReference type="EMBL" id="XCC61326.1"/>
    </source>
</evidence>
<protein>
    <recommendedName>
        <fullName evidence="2">Phage protein</fullName>
    </recommendedName>
</protein>
<evidence type="ECO:0008006" key="2">
    <source>
        <dbReference type="Google" id="ProtNLM"/>
    </source>
</evidence>